<dbReference type="GO" id="GO:0005682">
    <property type="term" value="C:U5 snRNP"/>
    <property type="evidence" value="ECO:0007669"/>
    <property type="project" value="TreeGrafter"/>
</dbReference>
<comment type="similarity">
    <text evidence="2 10">Belongs to the DIM1 family.</text>
</comment>
<sequence length="149" mass="16939">MSYALRSLSSKSEVDEVIKGTKEKVLVLRFGRAQDVVCMQQDDILSKAEAPLRKMADIYTVDADKVEVYTHYFDITLIPATLFFYNAIHIKIDGGTQDNTKFIGAFREKQDFIDLVEVVYRGAMRGKKIVSSPIPPERVPKFNIIYKGI</sequence>
<comment type="function">
    <text evidence="7">Essential role in pre-mRNA splicing. Required in cell cycle progression for S/G(2) transition.</text>
</comment>
<dbReference type="EMBL" id="HBIB01015429">
    <property type="protein sequence ID" value="CAE0247792.1"/>
    <property type="molecule type" value="Transcribed_RNA"/>
</dbReference>
<dbReference type="GO" id="GO:0005681">
    <property type="term" value="C:spliceosomal complex"/>
    <property type="evidence" value="ECO:0007669"/>
    <property type="project" value="TreeGrafter"/>
</dbReference>
<dbReference type="Gene3D" id="3.40.30.10">
    <property type="entry name" value="Glutaredoxin"/>
    <property type="match status" value="1"/>
</dbReference>
<protein>
    <recommendedName>
        <fullName evidence="9">Thioredoxin-like protein 4B</fullName>
    </recommendedName>
</protein>
<evidence type="ECO:0000256" key="3">
    <source>
        <dbReference type="ARBA" id="ARBA00022664"/>
    </source>
</evidence>
<evidence type="ECO:0000256" key="9">
    <source>
        <dbReference type="ARBA" id="ARBA00074495"/>
    </source>
</evidence>
<evidence type="ECO:0000256" key="8">
    <source>
        <dbReference type="ARBA" id="ARBA00063722"/>
    </source>
</evidence>
<dbReference type="PANTHER" id="PTHR12052:SF4">
    <property type="entry name" value="THIOREDOXIN-LIKE PROTEIN 4B"/>
    <property type="match status" value="1"/>
</dbReference>
<dbReference type="PANTHER" id="PTHR12052">
    <property type="entry name" value="THIOREDOXIN-LIKE PROTEN 4A, 4B"/>
    <property type="match status" value="1"/>
</dbReference>
<keyword evidence="3 10" id="KW-0507">mRNA processing</keyword>
<accession>A0A7S3D6H3</accession>
<evidence type="ECO:0000256" key="1">
    <source>
        <dbReference type="ARBA" id="ARBA00004123"/>
    </source>
</evidence>
<dbReference type="SUPFAM" id="SSF52833">
    <property type="entry name" value="Thioredoxin-like"/>
    <property type="match status" value="1"/>
</dbReference>
<name>A0A7S3D6H3_9EUKA</name>
<dbReference type="PIRSF" id="PIRSF017199">
    <property type="entry name" value="mRNA_splic_U5"/>
    <property type="match status" value="1"/>
</dbReference>
<dbReference type="SMART" id="SM01410">
    <property type="entry name" value="DIM1"/>
    <property type="match status" value="1"/>
</dbReference>
<dbReference type="InterPro" id="IPR036249">
    <property type="entry name" value="Thioredoxin-like_sf"/>
</dbReference>
<dbReference type="FunFam" id="3.40.30.10:FF:000059">
    <property type="entry name" value="Thioredoxin-like protein"/>
    <property type="match status" value="1"/>
</dbReference>
<evidence type="ECO:0000256" key="6">
    <source>
        <dbReference type="ARBA" id="ARBA00023306"/>
    </source>
</evidence>
<dbReference type="InterPro" id="IPR004123">
    <property type="entry name" value="Dim1"/>
</dbReference>
<evidence type="ECO:0000313" key="12">
    <source>
        <dbReference type="EMBL" id="CAE0247795.1"/>
    </source>
</evidence>
<proteinExistence type="inferred from homology"/>
<evidence type="ECO:0000256" key="10">
    <source>
        <dbReference type="PIRNR" id="PIRNR017199"/>
    </source>
</evidence>
<keyword evidence="5 10" id="KW-0539">Nucleus</keyword>
<dbReference type="AlphaFoldDB" id="A0A7S3D6H3"/>
<reference evidence="12" key="1">
    <citation type="submission" date="2021-01" db="EMBL/GenBank/DDBJ databases">
        <authorList>
            <person name="Corre E."/>
            <person name="Pelletier E."/>
            <person name="Niang G."/>
            <person name="Scheremetjew M."/>
            <person name="Finn R."/>
            <person name="Kale V."/>
            <person name="Holt S."/>
            <person name="Cochrane G."/>
            <person name="Meng A."/>
            <person name="Brown T."/>
            <person name="Cohen L."/>
        </authorList>
    </citation>
    <scope>NUCLEOTIDE SEQUENCE</scope>
    <source>
        <strain evidence="12">NIES-2562</strain>
    </source>
</reference>
<evidence type="ECO:0000313" key="11">
    <source>
        <dbReference type="EMBL" id="CAE0247792.1"/>
    </source>
</evidence>
<comment type="subcellular location">
    <subcellularLocation>
        <location evidence="1 10">Nucleus</location>
    </subcellularLocation>
</comment>
<organism evidence="12">
    <name type="scientific">Palpitomonas bilix</name>
    <dbReference type="NCBI Taxonomy" id="652834"/>
    <lineage>
        <taxon>Eukaryota</taxon>
        <taxon>Eukaryota incertae sedis</taxon>
    </lineage>
</organism>
<dbReference type="GO" id="GO:0000398">
    <property type="term" value="P:mRNA splicing, via spliceosome"/>
    <property type="evidence" value="ECO:0007669"/>
    <property type="project" value="InterPro"/>
</dbReference>
<dbReference type="Pfam" id="PF02966">
    <property type="entry name" value="DIM1"/>
    <property type="match status" value="1"/>
</dbReference>
<evidence type="ECO:0000256" key="4">
    <source>
        <dbReference type="ARBA" id="ARBA00023187"/>
    </source>
</evidence>
<dbReference type="GO" id="GO:0046540">
    <property type="term" value="C:U4/U6 x U5 tri-snRNP complex"/>
    <property type="evidence" value="ECO:0007669"/>
    <property type="project" value="UniProtKB-UniRule"/>
</dbReference>
<keyword evidence="4 10" id="KW-0508">mRNA splicing</keyword>
<evidence type="ECO:0000256" key="2">
    <source>
        <dbReference type="ARBA" id="ARBA00008241"/>
    </source>
</evidence>
<gene>
    <name evidence="11" type="ORF">PBIL07802_LOCUS9984</name>
    <name evidence="12" type="ORF">PBIL07802_LOCUS9987</name>
</gene>
<keyword evidence="6" id="KW-0131">Cell cycle</keyword>
<comment type="subunit">
    <text evidence="8">Homodimer. Interacts with the U5-102 kDa protein subunit of the spliceosome.</text>
</comment>
<dbReference type="EMBL" id="HBIB01015432">
    <property type="protein sequence ID" value="CAE0247795.1"/>
    <property type="molecule type" value="Transcribed_RNA"/>
</dbReference>
<evidence type="ECO:0000256" key="5">
    <source>
        <dbReference type="ARBA" id="ARBA00023242"/>
    </source>
</evidence>
<evidence type="ECO:0000256" key="7">
    <source>
        <dbReference type="ARBA" id="ARBA00060348"/>
    </source>
</evidence>